<sequence length="12" mass="1438">MKIIEKNQPHSL</sequence>
<protein>
    <submittedName>
        <fullName evidence="1">Uncharacterized protein</fullName>
    </submittedName>
</protein>
<reference evidence="1" key="1">
    <citation type="submission" date="2018-02" db="EMBL/GenBank/DDBJ databases">
        <title>Rhizophora mucronata_Transcriptome.</title>
        <authorList>
            <person name="Meera S.P."/>
            <person name="Sreeshan A."/>
            <person name="Augustine A."/>
        </authorList>
    </citation>
    <scope>NUCLEOTIDE SEQUENCE</scope>
    <source>
        <tissue evidence="1">Leaf</tissue>
    </source>
</reference>
<organism evidence="1">
    <name type="scientific">Rhizophora mucronata</name>
    <name type="common">Asiatic mangrove</name>
    <dbReference type="NCBI Taxonomy" id="61149"/>
    <lineage>
        <taxon>Eukaryota</taxon>
        <taxon>Viridiplantae</taxon>
        <taxon>Streptophyta</taxon>
        <taxon>Embryophyta</taxon>
        <taxon>Tracheophyta</taxon>
        <taxon>Spermatophyta</taxon>
        <taxon>Magnoliopsida</taxon>
        <taxon>eudicotyledons</taxon>
        <taxon>Gunneridae</taxon>
        <taxon>Pentapetalae</taxon>
        <taxon>rosids</taxon>
        <taxon>fabids</taxon>
        <taxon>Malpighiales</taxon>
        <taxon>Rhizophoraceae</taxon>
        <taxon>Rhizophora</taxon>
    </lineage>
</organism>
<name>A0A2P2R4I4_RHIMU</name>
<proteinExistence type="predicted"/>
<evidence type="ECO:0000313" key="1">
    <source>
        <dbReference type="EMBL" id="MBX74108.1"/>
    </source>
</evidence>
<dbReference type="EMBL" id="GGEC01093624">
    <property type="protein sequence ID" value="MBX74108.1"/>
    <property type="molecule type" value="Transcribed_RNA"/>
</dbReference>
<accession>A0A2P2R4I4</accession>